<accession>A0ACC2GBX2</accession>
<evidence type="ECO:0000313" key="2">
    <source>
        <dbReference type="Proteomes" id="UP001157502"/>
    </source>
</evidence>
<proteinExistence type="predicted"/>
<keyword evidence="2" id="KW-1185">Reference proteome</keyword>
<protein>
    <submittedName>
        <fullName evidence="1">Uncharacterized protein</fullName>
    </submittedName>
</protein>
<organism evidence="1 2">
    <name type="scientific">Dallia pectoralis</name>
    <name type="common">Alaska blackfish</name>
    <dbReference type="NCBI Taxonomy" id="75939"/>
    <lineage>
        <taxon>Eukaryota</taxon>
        <taxon>Metazoa</taxon>
        <taxon>Chordata</taxon>
        <taxon>Craniata</taxon>
        <taxon>Vertebrata</taxon>
        <taxon>Euteleostomi</taxon>
        <taxon>Actinopterygii</taxon>
        <taxon>Neopterygii</taxon>
        <taxon>Teleostei</taxon>
        <taxon>Protacanthopterygii</taxon>
        <taxon>Esociformes</taxon>
        <taxon>Umbridae</taxon>
        <taxon>Dallia</taxon>
    </lineage>
</organism>
<gene>
    <name evidence="1" type="ORF">DPEC_G00192150</name>
</gene>
<name>A0ACC2GBX2_DALPE</name>
<sequence length="104" mass="10815">MAHLLCGTLSGGLARCVVEEVECGGASAAEHGNPSRSGSVCASQTGRNWARPAAGKWIQRLPLNPDGGGAASAACPRADAWRRRRMREEASPCLSAAITPNHHV</sequence>
<evidence type="ECO:0000313" key="1">
    <source>
        <dbReference type="EMBL" id="KAJ8001228.1"/>
    </source>
</evidence>
<reference evidence="1" key="1">
    <citation type="submission" date="2021-05" db="EMBL/GenBank/DDBJ databases">
        <authorList>
            <person name="Pan Q."/>
            <person name="Jouanno E."/>
            <person name="Zahm M."/>
            <person name="Klopp C."/>
            <person name="Cabau C."/>
            <person name="Louis A."/>
            <person name="Berthelot C."/>
            <person name="Parey E."/>
            <person name="Roest Crollius H."/>
            <person name="Montfort J."/>
            <person name="Robinson-Rechavi M."/>
            <person name="Bouchez O."/>
            <person name="Lampietro C."/>
            <person name="Lopez Roques C."/>
            <person name="Donnadieu C."/>
            <person name="Postlethwait J."/>
            <person name="Bobe J."/>
            <person name="Dillon D."/>
            <person name="Chandos A."/>
            <person name="von Hippel F."/>
            <person name="Guiguen Y."/>
        </authorList>
    </citation>
    <scope>NUCLEOTIDE SEQUENCE</scope>
    <source>
        <strain evidence="1">YG-Jan2019</strain>
    </source>
</reference>
<dbReference type="EMBL" id="CM055742">
    <property type="protein sequence ID" value="KAJ8001228.1"/>
    <property type="molecule type" value="Genomic_DNA"/>
</dbReference>
<comment type="caution">
    <text evidence="1">The sequence shown here is derived from an EMBL/GenBank/DDBJ whole genome shotgun (WGS) entry which is preliminary data.</text>
</comment>
<dbReference type="Proteomes" id="UP001157502">
    <property type="component" value="Chromosome 15"/>
</dbReference>